<evidence type="ECO:0000256" key="12">
    <source>
        <dbReference type="PIRSR" id="PIRSR001415-2"/>
    </source>
</evidence>
<accession>A0AA35TP21</accession>
<comment type="function">
    <text evidence="8">Catalyzes an early step in the biosynthesis of tetrapyrroles. Binds two molecules of 5-aminolevulinate per subunit, each at a distinct site, and catalyzes their condensation to form porphobilinogen.</text>
</comment>
<dbReference type="SUPFAM" id="SSF51569">
    <property type="entry name" value="Aldolase"/>
    <property type="match status" value="1"/>
</dbReference>
<feature type="binding site" evidence="12">
    <location>
        <position position="267"/>
    </location>
    <ligand>
        <name>5-aminolevulinate</name>
        <dbReference type="ChEBI" id="CHEBI:356416"/>
        <label>2</label>
    </ligand>
</feature>
<dbReference type="GO" id="GO:0004655">
    <property type="term" value="F:porphobilinogen synthase activity"/>
    <property type="evidence" value="ECO:0007669"/>
    <property type="project" value="UniProtKB-EC"/>
</dbReference>
<dbReference type="PRINTS" id="PR00144">
    <property type="entry name" value="DALDHYDRTASE"/>
</dbReference>
<dbReference type="PIRSF" id="PIRSF001415">
    <property type="entry name" value="Porphbilin_synth"/>
    <property type="match status" value="1"/>
</dbReference>
<dbReference type="Pfam" id="PF00490">
    <property type="entry name" value="ALAD"/>
    <property type="match status" value="1"/>
</dbReference>
<evidence type="ECO:0000256" key="1">
    <source>
        <dbReference type="ARBA" id="ARBA00004694"/>
    </source>
</evidence>
<dbReference type="GO" id="GO:0005829">
    <property type="term" value="C:cytosol"/>
    <property type="evidence" value="ECO:0007669"/>
    <property type="project" value="TreeGrafter"/>
</dbReference>
<evidence type="ECO:0000256" key="13">
    <source>
        <dbReference type="RuleBase" id="RU000515"/>
    </source>
</evidence>
<evidence type="ECO:0000256" key="3">
    <source>
        <dbReference type="ARBA" id="ARBA00012053"/>
    </source>
</evidence>
<gene>
    <name evidence="15" type="ORF">GBAR_LOCUS28353</name>
</gene>
<evidence type="ECO:0000256" key="5">
    <source>
        <dbReference type="ARBA" id="ARBA00023133"/>
    </source>
</evidence>
<evidence type="ECO:0000256" key="7">
    <source>
        <dbReference type="ARBA" id="ARBA00023244"/>
    </source>
</evidence>
<evidence type="ECO:0000256" key="9">
    <source>
        <dbReference type="ARBA" id="ARBA00025861"/>
    </source>
</evidence>
<dbReference type="PROSITE" id="PS00169">
    <property type="entry name" value="D_ALA_DEHYDRATASE"/>
    <property type="match status" value="1"/>
</dbReference>
<dbReference type="AlphaFoldDB" id="A0AA35TP21"/>
<comment type="caution">
    <text evidence="15">The sequence shown here is derived from an EMBL/GenBank/DDBJ whole genome shotgun (WGS) entry which is preliminary data.</text>
</comment>
<reference evidence="15" key="1">
    <citation type="submission" date="2023-03" db="EMBL/GenBank/DDBJ databases">
        <authorList>
            <person name="Steffen K."/>
            <person name="Cardenas P."/>
        </authorList>
    </citation>
    <scope>NUCLEOTIDE SEQUENCE</scope>
</reference>
<feature type="active site" description="Schiff-base intermediate with substrate" evidence="11">
    <location>
        <position position="241"/>
    </location>
</feature>
<evidence type="ECO:0000313" key="15">
    <source>
        <dbReference type="EMBL" id="CAI8051795.1"/>
    </source>
</evidence>
<feature type="binding site" evidence="12">
    <location>
        <position position="210"/>
    </location>
    <ligand>
        <name>5-aminolevulinate</name>
        <dbReference type="ChEBI" id="CHEBI:356416"/>
        <label>1</label>
    </ligand>
</feature>
<comment type="pathway">
    <text evidence="1">Porphyrin-containing compound metabolism; protoporphyrin-IX biosynthesis; coproporphyrinogen-III from 5-aminolevulinate: step 1/4.</text>
</comment>
<feature type="active site" description="Schiff-base intermediate with substrate" evidence="11">
    <location>
        <position position="188"/>
    </location>
</feature>
<dbReference type="Proteomes" id="UP001174909">
    <property type="component" value="Unassembled WGS sequence"/>
</dbReference>
<dbReference type="InterPro" id="IPR030656">
    <property type="entry name" value="ALAD_AS"/>
</dbReference>
<evidence type="ECO:0000256" key="8">
    <source>
        <dbReference type="ARBA" id="ARBA00025628"/>
    </source>
</evidence>
<dbReference type="EMBL" id="CASHTH010003961">
    <property type="protein sequence ID" value="CAI8051795.1"/>
    <property type="molecule type" value="Genomic_DNA"/>
</dbReference>
<dbReference type="GO" id="GO:0006783">
    <property type="term" value="P:heme biosynthetic process"/>
    <property type="evidence" value="ECO:0007669"/>
    <property type="project" value="UniProtKB-KW"/>
</dbReference>
<dbReference type="InterPro" id="IPR013785">
    <property type="entry name" value="Aldolase_TIM"/>
</dbReference>
<keyword evidence="7 13" id="KW-0627">Porphyrin biosynthesis</keyword>
<evidence type="ECO:0000256" key="11">
    <source>
        <dbReference type="PIRSR" id="PIRSR001415-1"/>
    </source>
</evidence>
<dbReference type="EC" id="4.2.1.24" evidence="3 13"/>
<keyword evidence="16" id="KW-1185">Reference proteome</keyword>
<evidence type="ECO:0000256" key="10">
    <source>
        <dbReference type="ARBA" id="ARBA00047651"/>
    </source>
</evidence>
<comment type="similarity">
    <text evidence="2 14">Belongs to the ALAD family.</text>
</comment>
<comment type="subunit">
    <text evidence="9">Homooctamer; active form. Homohexamer; low activity form.</text>
</comment>
<name>A0AA35TP21_GEOBA</name>
<keyword evidence="5" id="KW-0350">Heme biosynthesis</keyword>
<comment type="catalytic activity">
    <reaction evidence="10 13">
        <text>2 5-aminolevulinate = porphobilinogen + 2 H2O + H(+)</text>
        <dbReference type="Rhea" id="RHEA:24064"/>
        <dbReference type="ChEBI" id="CHEBI:15377"/>
        <dbReference type="ChEBI" id="CHEBI:15378"/>
        <dbReference type="ChEBI" id="CHEBI:58126"/>
        <dbReference type="ChEBI" id="CHEBI:356416"/>
        <dbReference type="EC" id="4.2.1.24"/>
    </reaction>
</comment>
<evidence type="ECO:0000256" key="6">
    <source>
        <dbReference type="ARBA" id="ARBA00023239"/>
    </source>
</evidence>
<dbReference type="Gene3D" id="3.20.20.70">
    <property type="entry name" value="Aldolase class I"/>
    <property type="match status" value="1"/>
</dbReference>
<protein>
    <recommendedName>
        <fullName evidence="4 13">Delta-aminolevulinic acid dehydratase</fullName>
        <ecNumber evidence="3 13">4.2.1.24</ecNumber>
    </recommendedName>
</protein>
<feature type="binding site" evidence="12">
    <location>
        <position position="198"/>
    </location>
    <ligand>
        <name>5-aminolevulinate</name>
        <dbReference type="ChEBI" id="CHEBI:356416"/>
        <label>1</label>
    </ligand>
</feature>
<organism evidence="15 16">
    <name type="scientific">Geodia barretti</name>
    <name type="common">Barrett's horny sponge</name>
    <dbReference type="NCBI Taxonomy" id="519541"/>
    <lineage>
        <taxon>Eukaryota</taxon>
        <taxon>Metazoa</taxon>
        <taxon>Porifera</taxon>
        <taxon>Demospongiae</taxon>
        <taxon>Heteroscleromorpha</taxon>
        <taxon>Tetractinellida</taxon>
        <taxon>Astrophorina</taxon>
        <taxon>Geodiidae</taxon>
        <taxon>Geodia</taxon>
    </lineage>
</organism>
<sequence>MRRLREKEPVRNLVRETRLDTANFIYPMFVTHGENIRNEIEPMPGCFHTSIDRLHEEIDEIVELGIPSVLLFGLPPEKDAVGSGAYDPEGIIQEATRTIKERAPGLMVIGDVCLCEYTDHGHCGLIDNGKVDNDGTLELLARSALTQVQAGADMVAPSSMMDGQVRAIRETLDAHGYDDTPIMGYAAKYASSFYGPFRVAADSTPQFGDRRSYQMDSANRRMAMREIESDIAEGADIVMVKPAMAYLDVIKEARDRYDYPLAAYNVSGEYSMVKAASRAGWVDEKPITLELLTAIRRAGADIIISYHAKEVARWLRGAE</sequence>
<proteinExistence type="inferred from homology"/>
<evidence type="ECO:0000256" key="2">
    <source>
        <dbReference type="ARBA" id="ARBA00008055"/>
    </source>
</evidence>
<evidence type="ECO:0000256" key="14">
    <source>
        <dbReference type="RuleBase" id="RU004161"/>
    </source>
</evidence>
<dbReference type="SMART" id="SM01004">
    <property type="entry name" value="ALAD"/>
    <property type="match status" value="1"/>
</dbReference>
<dbReference type="CDD" id="cd00384">
    <property type="entry name" value="ALAD_PBGS"/>
    <property type="match status" value="1"/>
</dbReference>
<dbReference type="PANTHER" id="PTHR11458:SF0">
    <property type="entry name" value="DELTA-AMINOLEVULINIC ACID DEHYDRATASE"/>
    <property type="match status" value="1"/>
</dbReference>
<dbReference type="NCBIfam" id="NF006762">
    <property type="entry name" value="PRK09283.1"/>
    <property type="match status" value="1"/>
</dbReference>
<dbReference type="PANTHER" id="PTHR11458">
    <property type="entry name" value="DELTA-AMINOLEVULINIC ACID DEHYDRATASE"/>
    <property type="match status" value="1"/>
</dbReference>
<evidence type="ECO:0000313" key="16">
    <source>
        <dbReference type="Proteomes" id="UP001174909"/>
    </source>
</evidence>
<dbReference type="InterPro" id="IPR001731">
    <property type="entry name" value="ALAD"/>
</dbReference>
<dbReference type="FunFam" id="3.20.20.70:FF:000019">
    <property type="entry name" value="Delta-aminolevulinic acid dehydratase"/>
    <property type="match status" value="1"/>
</dbReference>
<dbReference type="GO" id="GO:0008270">
    <property type="term" value="F:zinc ion binding"/>
    <property type="evidence" value="ECO:0007669"/>
    <property type="project" value="TreeGrafter"/>
</dbReference>
<evidence type="ECO:0000256" key="4">
    <source>
        <dbReference type="ARBA" id="ARBA00020771"/>
    </source>
</evidence>
<keyword evidence="6 13" id="KW-0456">Lyase</keyword>
<feature type="binding site" evidence="12">
    <location>
        <position position="306"/>
    </location>
    <ligand>
        <name>5-aminolevulinate</name>
        <dbReference type="ChEBI" id="CHEBI:356416"/>
        <label>2</label>
    </ligand>
</feature>